<name>A0A7X9P305_9BACT</name>
<gene>
    <name evidence="1" type="ORF">HHU12_08830</name>
</gene>
<reference evidence="1 2" key="1">
    <citation type="submission" date="2020-04" db="EMBL/GenBank/DDBJ databases">
        <title>Flammeovirga sp. SR4, a novel species isolated from seawater.</title>
        <authorList>
            <person name="Wang X."/>
        </authorList>
    </citation>
    <scope>NUCLEOTIDE SEQUENCE [LARGE SCALE GENOMIC DNA]</scope>
    <source>
        <strain evidence="1 2">ATCC 23126</strain>
    </source>
</reference>
<evidence type="ECO:0000313" key="1">
    <source>
        <dbReference type="EMBL" id="NME68062.1"/>
    </source>
</evidence>
<proteinExistence type="predicted"/>
<dbReference type="Proteomes" id="UP000576082">
    <property type="component" value="Unassembled WGS sequence"/>
</dbReference>
<dbReference type="RefSeq" id="WP_169656375.1">
    <property type="nucleotide sequence ID" value="NZ_JABANE010000018.1"/>
</dbReference>
<evidence type="ECO:0008006" key="3">
    <source>
        <dbReference type="Google" id="ProtNLM"/>
    </source>
</evidence>
<dbReference type="Gene3D" id="2.40.160.20">
    <property type="match status" value="1"/>
</dbReference>
<comment type="caution">
    <text evidence="1">The sequence shown here is derived from an EMBL/GenBank/DDBJ whole genome shotgun (WGS) entry which is preliminary data.</text>
</comment>
<accession>A0A7X9P305</accession>
<dbReference type="InterPro" id="IPR011250">
    <property type="entry name" value="OMP/PagP_B-barrel"/>
</dbReference>
<organism evidence="1 2">
    <name type="scientific">Flammeovirga aprica JL-4</name>
    <dbReference type="NCBI Taxonomy" id="694437"/>
    <lineage>
        <taxon>Bacteria</taxon>
        <taxon>Pseudomonadati</taxon>
        <taxon>Bacteroidota</taxon>
        <taxon>Cytophagia</taxon>
        <taxon>Cytophagales</taxon>
        <taxon>Flammeovirgaceae</taxon>
        <taxon>Flammeovirga</taxon>
    </lineage>
</organism>
<protein>
    <recommendedName>
        <fullName evidence="3">Outer membrane protein beta-barrel domain-containing protein</fullName>
    </recommendedName>
</protein>
<keyword evidence="2" id="KW-1185">Reference proteome</keyword>
<dbReference type="EMBL" id="JABANE010000018">
    <property type="protein sequence ID" value="NME68062.1"/>
    <property type="molecule type" value="Genomic_DNA"/>
</dbReference>
<evidence type="ECO:0000313" key="2">
    <source>
        <dbReference type="Proteomes" id="UP000576082"/>
    </source>
</evidence>
<dbReference type="SUPFAM" id="SSF56925">
    <property type="entry name" value="OMPA-like"/>
    <property type="match status" value="1"/>
</dbReference>
<dbReference type="AlphaFoldDB" id="A0A7X9P305"/>
<sequence length="425" mass="49299">MLLKKLNYCFLFILLLISIKTKAQDWERRHQFAKAYFGVSNYIVPNVPNGSYLDTEGNGSIQSFTKSGFMSPAINIGATHFWGYADFYISINTASIKMGQDEIENSYRFGTFTGLRVYPFASKERTIRPYLGYKFSPFRYKQEDINGQKYGYTQVKSVFDIGLGIQLPKFYFTMEYSRVLNPSFDTYLSRTVKSVDQFPSQTFQIGLNYMIETTKSASRESNKQLNKEFGVSNKWGLFLAIGPSSAFPTASSSYVTDLYPFLDNKAFPGIFADIAIGYHFTKLDLITAVSYRQMTQKRSAYELDLNINRKGFNFEAYKFLVDYHGFVPYVGLGVSYEDIHLTENNNGVPQPPQQLSTFTPNIVFGWDIRPSVKGDWWILRTNLRYFPLLELERQQKSLSLQFIEFNFIQFVFYPQRLRKLNRMNF</sequence>